<dbReference type="EMBL" id="CM044707">
    <property type="protein sequence ID" value="KAI5652348.1"/>
    <property type="molecule type" value="Genomic_DNA"/>
</dbReference>
<proteinExistence type="predicted"/>
<comment type="caution">
    <text evidence="1">The sequence shown here is derived from an EMBL/GenBank/DDBJ whole genome shotgun (WGS) entry which is preliminary data.</text>
</comment>
<keyword evidence="2" id="KW-1185">Reference proteome</keyword>
<sequence>MEGLARSVLYQISHHALRWDGRLVESQEGLEIKVGLRMDLIRALVKFLVGADYEIPELVSDDIVMGFGLCIVLGSAQVFGTCSLVPRGMLVPYSVAVYLIEGLGVYKEGIFVGGSNGATSSSSYSLREIIPKRDPVLVVDLSDGESIEGPAAQGVKFWVLIEDDPSMPESDLEMIWGCGYKIPGFWMTELLEPSMATRRNERVPATGADEVLERFLKFRPPEFFGEVEQEIKAEIFLEQF</sequence>
<evidence type="ECO:0000313" key="1">
    <source>
        <dbReference type="EMBL" id="KAI5652348.1"/>
    </source>
</evidence>
<name>A0ACB9ZUQ8_CATRO</name>
<gene>
    <name evidence="1" type="ORF">M9H77_29535</name>
</gene>
<organism evidence="1 2">
    <name type="scientific">Catharanthus roseus</name>
    <name type="common">Madagascar periwinkle</name>
    <name type="synonym">Vinca rosea</name>
    <dbReference type="NCBI Taxonomy" id="4058"/>
    <lineage>
        <taxon>Eukaryota</taxon>
        <taxon>Viridiplantae</taxon>
        <taxon>Streptophyta</taxon>
        <taxon>Embryophyta</taxon>
        <taxon>Tracheophyta</taxon>
        <taxon>Spermatophyta</taxon>
        <taxon>Magnoliopsida</taxon>
        <taxon>eudicotyledons</taxon>
        <taxon>Gunneridae</taxon>
        <taxon>Pentapetalae</taxon>
        <taxon>asterids</taxon>
        <taxon>lamiids</taxon>
        <taxon>Gentianales</taxon>
        <taxon>Apocynaceae</taxon>
        <taxon>Rauvolfioideae</taxon>
        <taxon>Vinceae</taxon>
        <taxon>Catharanthinae</taxon>
        <taxon>Catharanthus</taxon>
    </lineage>
</organism>
<reference evidence="2" key="1">
    <citation type="journal article" date="2023" name="Nat. Plants">
        <title>Single-cell RNA sequencing provides a high-resolution roadmap for understanding the multicellular compartmentation of specialized metabolism.</title>
        <authorList>
            <person name="Sun S."/>
            <person name="Shen X."/>
            <person name="Li Y."/>
            <person name="Li Y."/>
            <person name="Wang S."/>
            <person name="Li R."/>
            <person name="Zhang H."/>
            <person name="Shen G."/>
            <person name="Guo B."/>
            <person name="Wei J."/>
            <person name="Xu J."/>
            <person name="St-Pierre B."/>
            <person name="Chen S."/>
            <person name="Sun C."/>
        </authorList>
    </citation>
    <scope>NUCLEOTIDE SEQUENCE [LARGE SCALE GENOMIC DNA]</scope>
</reference>
<protein>
    <submittedName>
        <fullName evidence="1">Uncharacterized protein</fullName>
    </submittedName>
</protein>
<accession>A0ACB9ZUQ8</accession>
<evidence type="ECO:0000313" key="2">
    <source>
        <dbReference type="Proteomes" id="UP001060085"/>
    </source>
</evidence>
<dbReference type="Proteomes" id="UP001060085">
    <property type="component" value="Linkage Group LG07"/>
</dbReference>